<feature type="compositionally biased region" description="Polar residues" evidence="1">
    <location>
        <begin position="41"/>
        <end position="50"/>
    </location>
</feature>
<organism evidence="2 3">
    <name type="scientific">Blyttiomyces helicus</name>
    <dbReference type="NCBI Taxonomy" id="388810"/>
    <lineage>
        <taxon>Eukaryota</taxon>
        <taxon>Fungi</taxon>
        <taxon>Fungi incertae sedis</taxon>
        <taxon>Chytridiomycota</taxon>
        <taxon>Chytridiomycota incertae sedis</taxon>
        <taxon>Chytridiomycetes</taxon>
        <taxon>Chytridiomycetes incertae sedis</taxon>
        <taxon>Blyttiomyces</taxon>
    </lineage>
</organism>
<evidence type="ECO:0000313" key="3">
    <source>
        <dbReference type="Proteomes" id="UP000269721"/>
    </source>
</evidence>
<evidence type="ECO:0000313" key="2">
    <source>
        <dbReference type="EMBL" id="RKO84398.1"/>
    </source>
</evidence>
<dbReference type="AlphaFoldDB" id="A0A4P9W131"/>
<evidence type="ECO:0000256" key="1">
    <source>
        <dbReference type="SAM" id="MobiDB-lite"/>
    </source>
</evidence>
<feature type="region of interest" description="Disordered" evidence="1">
    <location>
        <begin position="26"/>
        <end position="55"/>
    </location>
</feature>
<dbReference type="Proteomes" id="UP000269721">
    <property type="component" value="Unassembled WGS sequence"/>
</dbReference>
<reference evidence="3" key="1">
    <citation type="journal article" date="2018" name="Nat. Microbiol.">
        <title>Leveraging single-cell genomics to expand the fungal tree of life.</title>
        <authorList>
            <person name="Ahrendt S.R."/>
            <person name="Quandt C.A."/>
            <person name="Ciobanu D."/>
            <person name="Clum A."/>
            <person name="Salamov A."/>
            <person name="Andreopoulos B."/>
            <person name="Cheng J.F."/>
            <person name="Woyke T."/>
            <person name="Pelin A."/>
            <person name="Henrissat B."/>
            <person name="Reynolds N.K."/>
            <person name="Benny G.L."/>
            <person name="Smith M.E."/>
            <person name="James T.Y."/>
            <person name="Grigoriev I.V."/>
        </authorList>
    </citation>
    <scope>NUCLEOTIDE SEQUENCE [LARGE SCALE GENOMIC DNA]</scope>
</reference>
<keyword evidence="3" id="KW-1185">Reference proteome</keyword>
<name>A0A4P9W131_9FUNG</name>
<gene>
    <name evidence="2" type="ORF">BDK51DRAFT_49103</name>
</gene>
<accession>A0A4P9W131</accession>
<feature type="region of interest" description="Disordered" evidence="1">
    <location>
        <begin position="345"/>
        <end position="376"/>
    </location>
</feature>
<feature type="compositionally biased region" description="Basic residues" evidence="1">
    <location>
        <begin position="345"/>
        <end position="361"/>
    </location>
</feature>
<protein>
    <submittedName>
        <fullName evidence="2">Uncharacterized protein</fullName>
    </submittedName>
</protein>
<dbReference type="EMBL" id="ML000150">
    <property type="protein sequence ID" value="RKO84398.1"/>
    <property type="molecule type" value="Genomic_DNA"/>
</dbReference>
<sequence length="402" mass="44187">MSLTPAQLGKPACQCPWKERTCGSASSSLQRRPVSRDRCPSSRSGPFPTTSLRIPVPLLPSSPPEWSSDCRIVAKAKRLIMELLTPSPARFGQTRGMRSCPKSETMNESQDGGYIVDPVLLRGAWQATDSPKQRNPDLDLPFLAYLFSPTLDVACSGCDPFCRTRDGSQASVQIVLLCQRTESPPASASVPVDSGSFNFVFVSLKSVRDLEPCADGAPDCSHLIGKKIADQDPLLLPLPPVHGSGIPGSFFLAAQPSPRLPRSLSAAPRRLPPPRSQATYPPTLTIAPALPFHNHPRHSPDPTSLGPVHISSPFGNPPARSHLSNTHVPRCHRKGRKALRLQTRVRRKTRPARRFHRPQTRVRRETSLAPPRPLPAPTCLRRISILPSARFPRRSRYPQPRL</sequence>
<feature type="region of interest" description="Disordered" evidence="1">
    <location>
        <begin position="91"/>
        <end position="111"/>
    </location>
</feature>
<feature type="region of interest" description="Disordered" evidence="1">
    <location>
        <begin position="259"/>
        <end position="280"/>
    </location>
</feature>
<feature type="compositionally biased region" description="Low complexity" evidence="1">
    <location>
        <begin position="259"/>
        <end position="269"/>
    </location>
</feature>
<proteinExistence type="predicted"/>